<sequence>MSNPLVDPTALSLSAVARRLPGRNGTHANPSTVARWVHKGATAPDGQRVKLAAVRIGGTLYVTERALADFLTALNGPATTEVPPRSPAARRKAADEAVRKLNQMGA</sequence>
<reference evidence="2 3" key="1">
    <citation type="submission" date="2021-04" db="EMBL/GenBank/DDBJ databases">
        <authorList>
            <person name="Ivanova A."/>
        </authorList>
    </citation>
    <scope>NUCLEOTIDE SEQUENCE [LARGE SCALE GENOMIC DNA]</scope>
    <source>
        <strain evidence="2 3">G18</strain>
    </source>
</reference>
<evidence type="ECO:0000313" key="2">
    <source>
        <dbReference type="EMBL" id="MBP3955037.1"/>
    </source>
</evidence>
<evidence type="ECO:0000313" key="3">
    <source>
        <dbReference type="Proteomes" id="UP000676565"/>
    </source>
</evidence>
<proteinExistence type="predicted"/>
<name>A0ABS5BMX8_9BACT</name>
<dbReference type="EMBL" id="JAGKQQ010000001">
    <property type="protein sequence ID" value="MBP3955037.1"/>
    <property type="molecule type" value="Genomic_DNA"/>
</dbReference>
<evidence type="ECO:0000256" key="1">
    <source>
        <dbReference type="SAM" id="MobiDB-lite"/>
    </source>
</evidence>
<organism evidence="2 3">
    <name type="scientific">Gemmata palustris</name>
    <dbReference type="NCBI Taxonomy" id="2822762"/>
    <lineage>
        <taxon>Bacteria</taxon>
        <taxon>Pseudomonadati</taxon>
        <taxon>Planctomycetota</taxon>
        <taxon>Planctomycetia</taxon>
        <taxon>Gemmatales</taxon>
        <taxon>Gemmataceae</taxon>
        <taxon>Gemmata</taxon>
    </lineage>
</organism>
<evidence type="ECO:0008006" key="4">
    <source>
        <dbReference type="Google" id="ProtNLM"/>
    </source>
</evidence>
<protein>
    <recommendedName>
        <fullName evidence="4">DUF1580 domain-containing protein</fullName>
    </recommendedName>
</protein>
<keyword evidence="3" id="KW-1185">Reference proteome</keyword>
<dbReference type="Proteomes" id="UP000676565">
    <property type="component" value="Unassembled WGS sequence"/>
</dbReference>
<dbReference type="RefSeq" id="WP_210653138.1">
    <property type="nucleotide sequence ID" value="NZ_JAGKQQ010000001.1"/>
</dbReference>
<gene>
    <name evidence="2" type="ORF">J8F10_07045</name>
</gene>
<feature type="region of interest" description="Disordered" evidence="1">
    <location>
        <begin position="78"/>
        <end position="106"/>
    </location>
</feature>
<comment type="caution">
    <text evidence="2">The sequence shown here is derived from an EMBL/GenBank/DDBJ whole genome shotgun (WGS) entry which is preliminary data.</text>
</comment>
<accession>A0ABS5BMX8</accession>